<dbReference type="Proteomes" id="UP000008743">
    <property type="component" value="Unassembled WGS sequence"/>
</dbReference>
<dbReference type="InParanoid" id="A0A0D2WSJ9"/>
<evidence type="ECO:0000256" key="1">
    <source>
        <dbReference type="SAM" id="MobiDB-lite"/>
    </source>
</evidence>
<keyword evidence="4" id="KW-1185">Reference proteome</keyword>
<sequence>MLDTPKRTLPLHPDHEARLARRSSSELNSLAIFVSESRALDSPAPGALNPDDLDCCEPLEPLESLEPLEALESESEQPASEVEQVEECPPKQAEDNDDTTLPDSTESQSQEDALPSAKHTKSASLRLSVIHLLKVATIGTILCWLLFTTALPATRAVWSHFTALSILALAVVFARPIASVVTFCNLLAGPSAQDCKLKPQLRLNLHVTKTSLLDEVTMNELFTLALSTLDTNQSLSQSLDMFRSYVLSFDFVIMYRSKLDGSLRGMFLMGQESTHARPDGKSAAVLKVGLALFREGYHGGPWFPLAVLYIVLLTKLSRPFTQVYIIMKCFSIRSYLFAVRNAQECYPRHDMPTPAWEKTVMDGFGRAMTSPSEQYDAVHGVIERKNSHLKKGIAEISEKDKQDPHIRYFEEQNPDWQQGHQLVVMGAVSAGCFCRGVLSAARRYLGNSRWELRAK</sequence>
<dbReference type="RefSeq" id="XP_004346310.1">
    <property type="nucleotide sequence ID" value="XM_004346260.2"/>
</dbReference>
<dbReference type="AlphaFoldDB" id="A0A0D2WSJ9"/>
<feature type="region of interest" description="Disordered" evidence="1">
    <location>
        <begin position="38"/>
        <end position="117"/>
    </location>
</feature>
<dbReference type="OrthoDB" id="10625938at2759"/>
<gene>
    <name evidence="3" type="ORF">CAOG_005637</name>
</gene>
<dbReference type="eggNOG" id="ENOG502SPAH">
    <property type="taxonomic scope" value="Eukaryota"/>
</dbReference>
<organism evidence="3 4">
    <name type="scientific">Capsaspora owczarzaki (strain ATCC 30864)</name>
    <dbReference type="NCBI Taxonomy" id="595528"/>
    <lineage>
        <taxon>Eukaryota</taxon>
        <taxon>Filasterea</taxon>
        <taxon>Capsaspora</taxon>
    </lineage>
</organism>
<keyword evidence="2" id="KW-1133">Transmembrane helix</keyword>
<feature type="compositionally biased region" description="Basic and acidic residues" evidence="1">
    <location>
        <begin position="1"/>
        <end position="19"/>
    </location>
</feature>
<keyword evidence="2" id="KW-0812">Transmembrane</keyword>
<protein>
    <submittedName>
        <fullName evidence="3">Uncharacterized protein</fullName>
    </submittedName>
</protein>
<feature type="transmembrane region" description="Helical" evidence="2">
    <location>
        <begin position="129"/>
        <end position="151"/>
    </location>
</feature>
<feature type="compositionally biased region" description="Polar residues" evidence="1">
    <location>
        <begin position="101"/>
        <end position="111"/>
    </location>
</feature>
<dbReference type="EMBL" id="KE346368">
    <property type="protein sequence ID" value="KJE95155.1"/>
    <property type="molecule type" value="Genomic_DNA"/>
</dbReference>
<feature type="compositionally biased region" description="Low complexity" evidence="1">
    <location>
        <begin position="58"/>
        <end position="68"/>
    </location>
</feature>
<reference evidence="4" key="1">
    <citation type="submission" date="2011-02" db="EMBL/GenBank/DDBJ databases">
        <title>The Genome Sequence of Capsaspora owczarzaki ATCC 30864.</title>
        <authorList>
            <person name="Russ C."/>
            <person name="Cuomo C."/>
            <person name="Burger G."/>
            <person name="Gray M.W."/>
            <person name="Holland P.W.H."/>
            <person name="King N."/>
            <person name="Lang F.B.F."/>
            <person name="Roger A.J."/>
            <person name="Ruiz-Trillo I."/>
            <person name="Young S.K."/>
            <person name="Zeng Q."/>
            <person name="Gargeya S."/>
            <person name="Alvarado L."/>
            <person name="Berlin A."/>
            <person name="Chapman S.B."/>
            <person name="Chen Z."/>
            <person name="Freedman E."/>
            <person name="Gellesch M."/>
            <person name="Goldberg J."/>
            <person name="Griggs A."/>
            <person name="Gujja S."/>
            <person name="Heilman E."/>
            <person name="Heiman D."/>
            <person name="Howarth C."/>
            <person name="Mehta T."/>
            <person name="Neiman D."/>
            <person name="Pearson M."/>
            <person name="Roberts A."/>
            <person name="Saif S."/>
            <person name="Shea T."/>
            <person name="Shenoy N."/>
            <person name="Sisk P."/>
            <person name="Stolte C."/>
            <person name="Sykes S."/>
            <person name="White J."/>
            <person name="Yandava C."/>
            <person name="Haas B."/>
            <person name="Nusbaum C."/>
            <person name="Birren B."/>
        </authorList>
    </citation>
    <scope>NUCLEOTIDE SEQUENCE</scope>
    <source>
        <strain evidence="4">ATCC 30864</strain>
    </source>
</reference>
<evidence type="ECO:0000256" key="2">
    <source>
        <dbReference type="SAM" id="Phobius"/>
    </source>
</evidence>
<dbReference type="PhylomeDB" id="A0A0D2WSJ9"/>
<name>A0A0D2WSJ9_CAPO3</name>
<evidence type="ECO:0000313" key="3">
    <source>
        <dbReference type="EMBL" id="KJE95155.1"/>
    </source>
</evidence>
<keyword evidence="2" id="KW-0472">Membrane</keyword>
<evidence type="ECO:0000313" key="4">
    <source>
        <dbReference type="Proteomes" id="UP000008743"/>
    </source>
</evidence>
<proteinExistence type="predicted"/>
<feature type="transmembrane region" description="Helical" evidence="2">
    <location>
        <begin position="163"/>
        <end position="188"/>
    </location>
</feature>
<accession>A0A0D2WSJ9</accession>
<feature type="region of interest" description="Disordered" evidence="1">
    <location>
        <begin position="1"/>
        <end position="26"/>
    </location>
</feature>